<name>A0A1A8Z0V1_PLAOA</name>
<reference evidence="2" key="1">
    <citation type="submission" date="2016-05" db="EMBL/GenBank/DDBJ databases">
        <authorList>
            <person name="Lavstsen T."/>
            <person name="Jespersen J.S."/>
        </authorList>
    </citation>
    <scope>NUCLEOTIDE SEQUENCE [LARGE SCALE GENOMIC DNA]</scope>
</reference>
<dbReference type="EMBL" id="FLRE01000129">
    <property type="protein sequence ID" value="SBT37522.1"/>
    <property type="molecule type" value="Genomic_DNA"/>
</dbReference>
<protein>
    <submittedName>
        <fullName evidence="2">Uncharacterized protein</fullName>
    </submittedName>
</protein>
<sequence length="669" mass="78465">MHIKELLYNELIILKITEFLTILEIQNLIISLKIDVKTNLYFARECLSLLSLKPDEGENMPQLGEDIDASYVESDIGSDAGIGDIGYNDHGNVIDIDCDGETESTLSGASKSGSNSINEKEINFLAQDNGKDENMFGDLDEYMKFSSFTNEENNSEKSMKTNFKQRTTDIVNSNKGKNKDCSYCIIKIGKTIHKIKKNIPLSINKIKEYLNFNNNNKVEKGETNFNKIWLYFHIRNDVIDVNNEYKNGFFKIKINNFVNRNNKLHIDIFTLYKFNGYYSSIFEIPWISVYFKLALNSICIFCNARVSKTSNCLIYDKLNLRLSNKILLDHFNKIANVHTINLLTANEDSIKIKQFCMRSKSDRSNQENNNLIYNKRRKLGCGNNQDISSYNDQIDKNNNTFEGEEEIEFYAGEKINEFFYIKKTHVFCSECEKLMDYKSSILSVYNKIYEDIELLKKLKLSKINLEIPGNVSGLCNYFFFKDKCIEFFKEISITLQKSRKFLLKKMNNHFIFSFTITFYKYIIRPLLACKDNKILEKENIFLFGFYVKYKNLLNLFSSPRVLYVYFSFKLIFEKIKMLYSWFNNKHFVKISKRLHFETLAIIEKYNRLRTKIIYTDISRYLYDHLNNDMLSNMGYSEILHSFTCCGGNHGQQEFSCLFYVFPVFCEDAL</sequence>
<dbReference type="AlphaFoldDB" id="A0A1A8Z0V1"/>
<reference evidence="3 4" key="2">
    <citation type="submission" date="2016-05" db="EMBL/GenBank/DDBJ databases">
        <authorList>
            <person name="Naeem Raeece"/>
        </authorList>
    </citation>
    <scope>NUCLEOTIDE SEQUENCE [LARGE SCALE GENOMIC DNA]</scope>
</reference>
<organism evidence="2 3">
    <name type="scientific">Plasmodium ovale wallikeri</name>
    <dbReference type="NCBI Taxonomy" id="864142"/>
    <lineage>
        <taxon>Eukaryota</taxon>
        <taxon>Sar</taxon>
        <taxon>Alveolata</taxon>
        <taxon>Apicomplexa</taxon>
        <taxon>Aconoidasida</taxon>
        <taxon>Haemosporida</taxon>
        <taxon>Plasmodiidae</taxon>
        <taxon>Plasmodium</taxon>
        <taxon>Plasmodium (Plasmodium)</taxon>
    </lineage>
</organism>
<gene>
    <name evidence="1" type="ORF">POVWA1_034800</name>
    <name evidence="2" type="ORF">POVWA2_033960</name>
</gene>
<evidence type="ECO:0000313" key="4">
    <source>
        <dbReference type="Proteomes" id="UP000078555"/>
    </source>
</evidence>
<accession>A0A1A8Z0V1</accession>
<evidence type="ECO:0000313" key="3">
    <source>
        <dbReference type="Proteomes" id="UP000078550"/>
    </source>
</evidence>
<dbReference type="Proteomes" id="UP000078550">
    <property type="component" value="Unassembled WGS sequence"/>
</dbReference>
<dbReference type="Proteomes" id="UP000078555">
    <property type="component" value="Unassembled WGS sequence"/>
</dbReference>
<keyword evidence="4" id="KW-1185">Reference proteome</keyword>
<dbReference type="EMBL" id="FLRD01000100">
    <property type="protein sequence ID" value="SBT36865.1"/>
    <property type="molecule type" value="Genomic_DNA"/>
</dbReference>
<proteinExistence type="predicted"/>
<evidence type="ECO:0000313" key="1">
    <source>
        <dbReference type="EMBL" id="SBT36865.1"/>
    </source>
</evidence>
<evidence type="ECO:0000313" key="2">
    <source>
        <dbReference type="EMBL" id="SBT37522.1"/>
    </source>
</evidence>